<organism evidence="2 3">
    <name type="scientific">Porphyra umbilicalis</name>
    <name type="common">Purple laver</name>
    <name type="synonym">Red alga</name>
    <dbReference type="NCBI Taxonomy" id="2786"/>
    <lineage>
        <taxon>Eukaryota</taxon>
        <taxon>Rhodophyta</taxon>
        <taxon>Bangiophyceae</taxon>
        <taxon>Bangiales</taxon>
        <taxon>Bangiaceae</taxon>
        <taxon>Porphyra</taxon>
    </lineage>
</organism>
<feature type="compositionally biased region" description="Low complexity" evidence="1">
    <location>
        <begin position="24"/>
        <end position="40"/>
    </location>
</feature>
<feature type="compositionally biased region" description="Pro residues" evidence="1">
    <location>
        <begin position="222"/>
        <end position="231"/>
    </location>
</feature>
<dbReference type="AlphaFoldDB" id="A0A1X6NQR8"/>
<dbReference type="Proteomes" id="UP000218209">
    <property type="component" value="Unassembled WGS sequence"/>
</dbReference>
<gene>
    <name evidence="2" type="ORF">BU14_0624s0005</name>
</gene>
<feature type="compositionally biased region" description="Basic residues" evidence="1">
    <location>
        <begin position="159"/>
        <end position="177"/>
    </location>
</feature>
<sequence>MCLLVPVRVGPPPCRHRRGRHGAHAAAARPPARAARAPAADHPPPRPAVTPTPPPPTRNRTGPRDRRGGPTPINKQGKTSYKKKKNQQGSPRARAARTPPLPPAGRPRRRGDRRAHRRTVPPSGGADRRRGAPPPPRADGVPAAPRRRPTAVAAAPRGGGRRPARRRRAGGHARRRAAPPLTAAASLASAATAAAGAAPRHPPPPPPPSTSCTAAGEWSPRVLPPPPPPTRRPPRGLLGDHVEARRQRAVAAERVDRRRHLHGRKDGDQTHLRVREHRKRNGAAAARRIRAKKAVQVAPHGHGRERREHIGGGGGGGGAPPAIHGAAGERPHRRDAEERPIHARQRRPQGRKRGEHRPLRQRQLPRPTHEREADEPAGALPNKVPHRKRGLLVERRVDPRKPHPRRPRGERKVGVLRHRRGRAEVKRDGRLDGGGGDHKGAVHADPGFPRRVLQAEAPAIVGDAVRVGERRQPVGDPPPRARVHDRALADAPVACRPLDVHAAVLPRGVRGDSHDRGAVDAGFLVEVYEPVGGPRGGGGDGVLEGARFKAHPRGGA</sequence>
<feature type="compositionally biased region" description="Basic and acidic residues" evidence="1">
    <location>
        <begin position="238"/>
        <end position="256"/>
    </location>
</feature>
<feature type="compositionally biased region" description="Basic residues" evidence="1">
    <location>
        <begin position="274"/>
        <end position="293"/>
    </location>
</feature>
<name>A0A1X6NQR8_PORUM</name>
<evidence type="ECO:0000313" key="3">
    <source>
        <dbReference type="Proteomes" id="UP000218209"/>
    </source>
</evidence>
<feature type="region of interest" description="Disordered" evidence="1">
    <location>
        <begin position="534"/>
        <end position="556"/>
    </location>
</feature>
<feature type="compositionally biased region" description="Basic residues" evidence="1">
    <location>
        <begin position="14"/>
        <end position="23"/>
    </location>
</feature>
<feature type="compositionally biased region" description="Basic and acidic residues" evidence="1">
    <location>
        <begin position="427"/>
        <end position="442"/>
    </location>
</feature>
<feature type="region of interest" description="Disordered" evidence="1">
    <location>
        <begin position="427"/>
        <end position="446"/>
    </location>
</feature>
<protein>
    <submittedName>
        <fullName evidence="2">Uncharacterized protein</fullName>
    </submittedName>
</protein>
<feature type="compositionally biased region" description="Basic and acidic residues" evidence="1">
    <location>
        <begin position="264"/>
        <end position="273"/>
    </location>
</feature>
<feature type="compositionally biased region" description="Basic residues" evidence="1">
    <location>
        <begin position="402"/>
        <end position="413"/>
    </location>
</feature>
<dbReference type="EMBL" id="KV919185">
    <property type="protein sequence ID" value="OSX70969.1"/>
    <property type="molecule type" value="Genomic_DNA"/>
</dbReference>
<keyword evidence="3" id="KW-1185">Reference proteome</keyword>
<feature type="compositionally biased region" description="Basic residues" evidence="1">
    <location>
        <begin position="342"/>
        <end position="355"/>
    </location>
</feature>
<evidence type="ECO:0000256" key="1">
    <source>
        <dbReference type="SAM" id="MobiDB-lite"/>
    </source>
</evidence>
<feature type="compositionally biased region" description="Low complexity" evidence="1">
    <location>
        <begin position="178"/>
        <end position="199"/>
    </location>
</feature>
<feature type="compositionally biased region" description="Low complexity" evidence="1">
    <location>
        <begin position="138"/>
        <end position="156"/>
    </location>
</feature>
<feature type="compositionally biased region" description="Pro residues" evidence="1">
    <location>
        <begin position="41"/>
        <end position="57"/>
    </location>
</feature>
<feature type="compositionally biased region" description="Basic residues" evidence="1">
    <location>
        <begin position="106"/>
        <end position="119"/>
    </location>
</feature>
<feature type="compositionally biased region" description="Basic and acidic residues" evidence="1">
    <location>
        <begin position="391"/>
        <end position="401"/>
    </location>
</feature>
<feature type="compositionally biased region" description="Pro residues" evidence="1">
    <location>
        <begin position="200"/>
        <end position="209"/>
    </location>
</feature>
<proteinExistence type="predicted"/>
<evidence type="ECO:0000313" key="2">
    <source>
        <dbReference type="EMBL" id="OSX70969.1"/>
    </source>
</evidence>
<reference evidence="2 3" key="1">
    <citation type="submission" date="2017-03" db="EMBL/GenBank/DDBJ databases">
        <title>WGS assembly of Porphyra umbilicalis.</title>
        <authorList>
            <person name="Brawley S.H."/>
            <person name="Blouin N.A."/>
            <person name="Ficko-Blean E."/>
            <person name="Wheeler G.L."/>
            <person name="Lohr M."/>
            <person name="Goodson H.V."/>
            <person name="Jenkins J.W."/>
            <person name="Blaby-Haas C.E."/>
            <person name="Helliwell K.E."/>
            <person name="Chan C."/>
            <person name="Marriage T."/>
            <person name="Bhattacharya D."/>
            <person name="Klein A.S."/>
            <person name="Badis Y."/>
            <person name="Brodie J."/>
            <person name="Cao Y."/>
            <person name="Collen J."/>
            <person name="Dittami S.M."/>
            <person name="Gachon C.M."/>
            <person name="Green B.R."/>
            <person name="Karpowicz S."/>
            <person name="Kim J.W."/>
            <person name="Kudahl U."/>
            <person name="Lin S."/>
            <person name="Michel G."/>
            <person name="Mittag M."/>
            <person name="Olson B.J."/>
            <person name="Pangilinan J."/>
            <person name="Peng Y."/>
            <person name="Qiu H."/>
            <person name="Shu S."/>
            <person name="Singer J.T."/>
            <person name="Smith A.G."/>
            <person name="Sprecher B.N."/>
            <person name="Wagner V."/>
            <person name="Wang W."/>
            <person name="Wang Z.-Y."/>
            <person name="Yan J."/>
            <person name="Yarish C."/>
            <person name="Zoeuner-Riek S."/>
            <person name="Zhuang Y."/>
            <person name="Zou Y."/>
            <person name="Lindquist E.A."/>
            <person name="Grimwood J."/>
            <person name="Barry K."/>
            <person name="Rokhsar D.S."/>
            <person name="Schmutz J."/>
            <person name="Stiller J.W."/>
            <person name="Grossman A.R."/>
            <person name="Prochnik S.E."/>
        </authorList>
    </citation>
    <scope>NUCLEOTIDE SEQUENCE [LARGE SCALE GENOMIC DNA]</scope>
    <source>
        <strain evidence="2">4086291</strain>
    </source>
</reference>
<accession>A0A1X6NQR8</accession>
<feature type="region of interest" description="Disordered" evidence="1">
    <location>
        <begin position="10"/>
        <end position="413"/>
    </location>
</feature>
<feature type="compositionally biased region" description="Basic and acidic residues" evidence="1">
    <location>
        <begin position="327"/>
        <end position="341"/>
    </location>
</feature>